<dbReference type="GO" id="GO:0004619">
    <property type="term" value="F:phosphoglycerate mutase activity"/>
    <property type="evidence" value="ECO:0007669"/>
    <property type="project" value="UniProtKB-EC"/>
</dbReference>
<keyword evidence="9" id="KW-1185">Reference proteome</keyword>
<dbReference type="PANTHER" id="PTHR11931">
    <property type="entry name" value="PHOSPHOGLYCERATE MUTASE"/>
    <property type="match status" value="1"/>
</dbReference>
<keyword evidence="3" id="KW-0312">Gluconeogenesis</keyword>
<dbReference type="Gene3D" id="3.40.50.1240">
    <property type="entry name" value="Phosphoglycerate mutase-like"/>
    <property type="match status" value="1"/>
</dbReference>
<accession>A0A518RCH2</accession>
<dbReference type="SMART" id="SM00855">
    <property type="entry name" value="PGAM"/>
    <property type="match status" value="1"/>
</dbReference>
<dbReference type="InterPro" id="IPR013078">
    <property type="entry name" value="His_Pase_superF_clade-1"/>
</dbReference>
<keyword evidence="5" id="KW-0413">Isomerase</keyword>
<dbReference type="Proteomes" id="UP000318055">
    <property type="component" value="Chromosome"/>
</dbReference>
<dbReference type="EC" id="5.4.2.11" evidence="2"/>
<dbReference type="GO" id="GO:0006094">
    <property type="term" value="P:gluconeogenesis"/>
    <property type="evidence" value="ECO:0007669"/>
    <property type="project" value="UniProtKB-KW"/>
</dbReference>
<dbReference type="PROSITE" id="PS00175">
    <property type="entry name" value="PG_MUTASE"/>
    <property type="match status" value="1"/>
</dbReference>
<dbReference type="InterPro" id="IPR029033">
    <property type="entry name" value="His_PPase_superfam"/>
</dbReference>
<feature type="active site" description="Proton donor/acceptor" evidence="6">
    <location>
        <position position="108"/>
    </location>
</feature>
<feature type="active site" description="Tele-phosphohistidine intermediate" evidence="6">
    <location>
        <position position="15"/>
    </location>
</feature>
<dbReference type="InterPro" id="IPR005952">
    <property type="entry name" value="Phosphogly_mut1"/>
</dbReference>
<dbReference type="OrthoDB" id="5449373at2"/>
<sequence length="256" mass="27913">MSLDRWPARLWLVRHGQSAGNVARDVAMADGLHRIPLDTRDVDVPLSGLGEDQARALGRWFAAQPGEGRPDVILSSPYLRARETARLFRDAGGAAADEAICADERLREKEFGILDGLTVAGIHAQEPQQAEFRRLLGKFYHRPPGGESWCDVIFRLRALLDTVSLHYAGRNVMIVGHQVVVLCLRYILENLSEAEILAIDKQGDVANCSVTEYAHDPAAGKDGGLVLLRYNVTAPIEQDATAAVTRAPDAMVGARG</sequence>
<feature type="binding site" evidence="7">
    <location>
        <position position="80"/>
    </location>
    <ligand>
        <name>substrate</name>
    </ligand>
</feature>
<dbReference type="Pfam" id="PF00300">
    <property type="entry name" value="His_Phos_1"/>
    <property type="match status" value="1"/>
</dbReference>
<keyword evidence="4" id="KW-0324">Glycolysis</keyword>
<organism evidence="8 9">
    <name type="scientific">Sphingomonas suaedae</name>
    <dbReference type="NCBI Taxonomy" id="2599297"/>
    <lineage>
        <taxon>Bacteria</taxon>
        <taxon>Pseudomonadati</taxon>
        <taxon>Pseudomonadota</taxon>
        <taxon>Alphaproteobacteria</taxon>
        <taxon>Sphingomonadales</taxon>
        <taxon>Sphingomonadaceae</taxon>
        <taxon>Sphingomonas</taxon>
    </lineage>
</organism>
<reference evidence="8 9" key="1">
    <citation type="submission" date="2019-07" db="EMBL/GenBank/DDBJ databases">
        <title>Sphingomonas alkalisoli sp. nov., isolated from rhizosphere soil of Suaedae salsa.</title>
        <authorList>
            <person name="Zhang H."/>
            <person name="Xu L."/>
            <person name="Zhang J.-X."/>
            <person name="Sun J.-Q."/>
        </authorList>
    </citation>
    <scope>NUCLEOTIDE SEQUENCE [LARGE SCALE GENOMIC DNA]</scope>
    <source>
        <strain evidence="8 9">XS-10</strain>
    </source>
</reference>
<evidence type="ECO:0000256" key="4">
    <source>
        <dbReference type="ARBA" id="ARBA00023152"/>
    </source>
</evidence>
<evidence type="ECO:0000256" key="5">
    <source>
        <dbReference type="ARBA" id="ARBA00023235"/>
    </source>
</evidence>
<name>A0A518RCH2_9SPHN</name>
<evidence type="ECO:0000256" key="3">
    <source>
        <dbReference type="ARBA" id="ARBA00022432"/>
    </source>
</evidence>
<protein>
    <recommendedName>
        <fullName evidence="2">phosphoglycerate mutase (2,3-diphosphoglycerate-dependent)</fullName>
        <ecNumber evidence="2">5.4.2.11</ecNumber>
    </recommendedName>
</protein>
<dbReference type="InterPro" id="IPR001345">
    <property type="entry name" value="PG/BPGM_mutase_AS"/>
</dbReference>
<evidence type="ECO:0000256" key="6">
    <source>
        <dbReference type="PIRSR" id="PIRSR613078-1"/>
    </source>
</evidence>
<dbReference type="GO" id="GO:0006096">
    <property type="term" value="P:glycolytic process"/>
    <property type="evidence" value="ECO:0007669"/>
    <property type="project" value="UniProtKB-KW"/>
</dbReference>
<feature type="binding site" evidence="7">
    <location>
        <begin position="14"/>
        <end position="21"/>
    </location>
    <ligand>
        <name>substrate</name>
    </ligand>
</feature>
<evidence type="ECO:0000256" key="2">
    <source>
        <dbReference type="ARBA" id="ARBA00012028"/>
    </source>
</evidence>
<evidence type="ECO:0000313" key="9">
    <source>
        <dbReference type="Proteomes" id="UP000318055"/>
    </source>
</evidence>
<gene>
    <name evidence="8" type="ORF">FPZ54_02940</name>
</gene>
<comment type="similarity">
    <text evidence="1">Belongs to the phosphoglycerate mutase family. BPG-dependent PGAM subfamily.</text>
</comment>
<evidence type="ECO:0000313" key="8">
    <source>
        <dbReference type="EMBL" id="QDX25081.1"/>
    </source>
</evidence>
<evidence type="ECO:0000256" key="7">
    <source>
        <dbReference type="PIRSR" id="PIRSR613078-2"/>
    </source>
</evidence>
<dbReference type="RefSeq" id="WP_145844849.1">
    <property type="nucleotide sequence ID" value="NZ_CP042239.1"/>
</dbReference>
<proteinExistence type="inferred from homology"/>
<dbReference type="CDD" id="cd07067">
    <property type="entry name" value="HP_PGM_like"/>
    <property type="match status" value="1"/>
</dbReference>
<evidence type="ECO:0000256" key="1">
    <source>
        <dbReference type="ARBA" id="ARBA00006717"/>
    </source>
</evidence>
<dbReference type="EMBL" id="CP042239">
    <property type="protein sequence ID" value="QDX25081.1"/>
    <property type="molecule type" value="Genomic_DNA"/>
</dbReference>
<dbReference type="AlphaFoldDB" id="A0A518RCH2"/>
<dbReference type="SUPFAM" id="SSF53254">
    <property type="entry name" value="Phosphoglycerate mutase-like"/>
    <property type="match status" value="1"/>
</dbReference>
<dbReference type="KEGG" id="ssua:FPZ54_02940"/>